<dbReference type="Pfam" id="PF00501">
    <property type="entry name" value="AMP-binding"/>
    <property type="match status" value="1"/>
</dbReference>
<evidence type="ECO:0000313" key="8">
    <source>
        <dbReference type="Proteomes" id="UP000466831"/>
    </source>
</evidence>
<dbReference type="CDD" id="cd05931">
    <property type="entry name" value="FAAL"/>
    <property type="match status" value="1"/>
</dbReference>
<evidence type="ECO:0000256" key="4">
    <source>
        <dbReference type="ARBA" id="ARBA00023098"/>
    </source>
</evidence>
<evidence type="ECO:0000256" key="2">
    <source>
        <dbReference type="ARBA" id="ARBA00022598"/>
    </source>
</evidence>
<dbReference type="SUPFAM" id="SSF56801">
    <property type="entry name" value="Acetyl-CoA synthetase-like"/>
    <property type="match status" value="1"/>
</dbReference>
<feature type="domain" description="AMP-dependent synthetase/ligase" evidence="5">
    <location>
        <begin position="49"/>
        <end position="452"/>
    </location>
</feature>
<evidence type="ECO:0000256" key="1">
    <source>
        <dbReference type="ARBA" id="ARBA00006432"/>
    </source>
</evidence>
<gene>
    <name evidence="7" type="primary">fadD31</name>
    <name evidence="7" type="ORF">MMARJ_08180</name>
</gene>
<evidence type="ECO:0000259" key="5">
    <source>
        <dbReference type="Pfam" id="PF00501"/>
    </source>
</evidence>
<organism evidence="7 8">
    <name type="scientific">Mycobacterium marseillense</name>
    <dbReference type="NCBI Taxonomy" id="701042"/>
    <lineage>
        <taxon>Bacteria</taxon>
        <taxon>Bacillati</taxon>
        <taxon>Actinomycetota</taxon>
        <taxon>Actinomycetes</taxon>
        <taxon>Mycobacteriales</taxon>
        <taxon>Mycobacteriaceae</taxon>
        <taxon>Mycobacterium</taxon>
        <taxon>Mycobacterium avium complex (MAC)</taxon>
    </lineage>
</organism>
<dbReference type="InterPro" id="IPR000873">
    <property type="entry name" value="AMP-dep_synth/lig_dom"/>
</dbReference>
<feature type="domain" description="AMP-binding enzyme C-terminal" evidence="6">
    <location>
        <begin position="507"/>
        <end position="620"/>
    </location>
</feature>
<evidence type="ECO:0000313" key="7">
    <source>
        <dbReference type="EMBL" id="BBY10078.1"/>
    </source>
</evidence>
<evidence type="ECO:0000259" key="6">
    <source>
        <dbReference type="Pfam" id="PF23024"/>
    </source>
</evidence>
<dbReference type="EMBL" id="AP022584">
    <property type="protein sequence ID" value="BBY10078.1"/>
    <property type="molecule type" value="Genomic_DNA"/>
</dbReference>
<dbReference type="InterPro" id="IPR025110">
    <property type="entry name" value="AMP-bd_C"/>
</dbReference>
<keyword evidence="2" id="KW-0436">Ligase</keyword>
<dbReference type="Proteomes" id="UP000466831">
    <property type="component" value="Chromosome"/>
</dbReference>
<dbReference type="Pfam" id="PF23024">
    <property type="entry name" value="AMP-dom_DIP2-like"/>
    <property type="match status" value="1"/>
</dbReference>
<keyword evidence="4" id="KW-0443">Lipid metabolism</keyword>
<sequence length="623" mass="66078">MGILPRLALMDHGSPPDAGVPGLLRIEDCLDGDGGIALPPGVNLISLIDRNIANVGDAVAYRYLDYSGPGDGKAEEVTWTQFGVRLEAVGARIQQVASRGERVAVLAPQGIDYVAGFYAAVKAGTIAVPLFAPELPGHAERLDTALRDSKPTVLLTTTTAQGAVEKFLADHPHLGRAEVIAIDRIPDSAGESFVATELGMDDVSHLQYTSGSTRPPVGVEITHRAVGTNLVQMILSIDLLDRNTHGVSWLPLYHDMGLSMIGFPAVYGGHSTLMSPAAFVRRPLRWIQALSDGSRQGNVVTAAPNFAYEWAAQRGLPAGGEDIDLRNVVMIIGSEPVSIDAIRTFNKAFAPYGLPRTAFKPSYGIAEGTLLVATIAPAAEATAVYFDRELLGAGRAVRVPADASNAVAQVSCGQVARSEWAVIVDPGDAAELPDGEVGEIWLQGNNIGRGYWGLPEATRRAFGAELRSRLSHGSHADGADLQRSWLRTGDLGVYLDGELYVTGRVADLVTIDGRNHYPHDIEATVAEASPMVRRGYVTAFSVPAEMNPGADRLVVVAERAAGTSRQDTQPAVEAIREAISQRHGLTVSDVRLLPAGAIPRTTSGKLARRACRAEYLGGGLGAH</sequence>
<dbReference type="InterPro" id="IPR045851">
    <property type="entry name" value="AMP-bd_C_sf"/>
</dbReference>
<dbReference type="InterPro" id="IPR040097">
    <property type="entry name" value="FAAL/FAAC"/>
</dbReference>
<dbReference type="InterPro" id="IPR042099">
    <property type="entry name" value="ANL_N_sf"/>
</dbReference>
<dbReference type="Gene3D" id="3.30.300.30">
    <property type="match status" value="1"/>
</dbReference>
<proteinExistence type="inferred from homology"/>
<protein>
    <submittedName>
        <fullName evidence="7">Nitrate ABC transporter substrate-binding protein</fullName>
    </submittedName>
</protein>
<evidence type="ECO:0000256" key="3">
    <source>
        <dbReference type="ARBA" id="ARBA00022832"/>
    </source>
</evidence>
<reference evidence="7 8" key="1">
    <citation type="journal article" date="2019" name="Emerg. Microbes Infect.">
        <title>Comprehensive subspecies identification of 175 nontuberculous mycobacteria species based on 7547 genomic profiles.</title>
        <authorList>
            <person name="Matsumoto Y."/>
            <person name="Kinjo T."/>
            <person name="Motooka D."/>
            <person name="Nabeya D."/>
            <person name="Jung N."/>
            <person name="Uechi K."/>
            <person name="Horii T."/>
            <person name="Iida T."/>
            <person name="Fujita J."/>
            <person name="Nakamura S."/>
        </authorList>
    </citation>
    <scope>NUCLEOTIDE SEQUENCE [LARGE SCALE GENOMIC DNA]</scope>
    <source>
        <strain evidence="7 8">JCM 17324</strain>
    </source>
</reference>
<dbReference type="PANTHER" id="PTHR22754">
    <property type="entry name" value="DISCO-INTERACTING PROTEIN 2 DIP2 -RELATED"/>
    <property type="match status" value="1"/>
</dbReference>
<keyword evidence="8" id="KW-1185">Reference proteome</keyword>
<accession>A0ABN5ZPQ6</accession>
<comment type="similarity">
    <text evidence="1">Belongs to the ATP-dependent AMP-binding enzyme family.</text>
</comment>
<dbReference type="Gene3D" id="3.40.50.12780">
    <property type="entry name" value="N-terminal domain of ligase-like"/>
    <property type="match status" value="1"/>
</dbReference>
<keyword evidence="3" id="KW-0276">Fatty acid metabolism</keyword>
<dbReference type="NCBIfam" id="NF009124">
    <property type="entry name" value="PRK12476.1"/>
    <property type="match status" value="1"/>
</dbReference>
<dbReference type="PANTHER" id="PTHR22754:SF32">
    <property type="entry name" value="DISCO-INTERACTING PROTEIN 2"/>
    <property type="match status" value="1"/>
</dbReference>
<name>A0ABN5ZPQ6_9MYCO</name>